<reference evidence="1" key="1">
    <citation type="journal article" date="2021" name="Int. J. Syst. Evol. Microbiol.">
        <title>Bradyrhizobium septentrionale sp. nov. (sv. septentrionale) and Bradyrhizobium quebecense sp. nov. (sv. septentrionale) associated with legumes native to Canada possess rearranged symbiosis genes and numerous insertion sequences.</title>
        <authorList>
            <person name="Bromfield E.S.P."/>
            <person name="Cloutier S."/>
        </authorList>
    </citation>
    <scope>NUCLEOTIDE SEQUENCE</scope>
    <source>
        <strain evidence="1">5S5</strain>
    </source>
</reference>
<evidence type="ECO:0008006" key="3">
    <source>
        <dbReference type="Google" id="ProtNLM"/>
    </source>
</evidence>
<evidence type="ECO:0000313" key="1">
    <source>
        <dbReference type="EMBL" id="WXC76506.1"/>
    </source>
</evidence>
<dbReference type="Proteomes" id="UP001432046">
    <property type="component" value="Chromosome"/>
</dbReference>
<dbReference type="EMBL" id="CP147711">
    <property type="protein sequence ID" value="WXC76506.1"/>
    <property type="molecule type" value="Genomic_DNA"/>
</dbReference>
<keyword evidence="2" id="KW-1185">Reference proteome</keyword>
<proteinExistence type="predicted"/>
<dbReference type="RefSeq" id="WP_338824818.1">
    <property type="nucleotide sequence ID" value="NZ_CP147708.1"/>
</dbReference>
<reference evidence="1" key="2">
    <citation type="submission" date="2024-03" db="EMBL/GenBank/DDBJ databases">
        <authorList>
            <person name="Bromfield E.S.P."/>
            <person name="Cloutier S."/>
        </authorList>
    </citation>
    <scope>NUCLEOTIDE SEQUENCE</scope>
    <source>
        <strain evidence="1">5S5</strain>
    </source>
</reference>
<gene>
    <name evidence="1" type="ORF">WDK88_23720</name>
</gene>
<sequence length="576" mass="65148">MTQVNEGIIGARKTPADATDFEREQLRFFLPGEDLAVKLHDLNPSLAWLSVFNDMKLIENERQLIAWIQNNFGSVEAIREVVANLAFFGPDTATFLKNRLDAQASALSPLLVTSWNLVFRHMRTAKQGFARAEWFDLLPQLKRGEHDNIILERLAEVLRPKLKLTKPFIWREQPDDKTPEKPSDLMSINYEIEEGLSSSDVLAVWPQNADVNTDTNLLRYLNAALIAALADATDVGVESNDGYSTTDSDVPSIAKHSQNEYRSGFQAIVRVIAEIWSRVVQKSPTAAIAFVEEWRRSNFRLIRRLALFAAMDKVVPAALVANLLIDLPIGDLFLSSVEVQRLIAKRWIELDETQQEAILSRVCGGPPRSWYHQGAEGDRAMDHLRYDALSNMVRHGLSIGDTASLILREIQIRYPQWMPKPPEQAGFRVWHEGGFRDRAAESDDLTDVTDENLVAEAQRIVANANFMDGNKWEGLVLKDPDRAFRGLSFEMKHGNWPQDFWRQLLWSRTPYLDPGTEPHLAVLLANCPLDVLATFAPAAAAWLDEHAKTLSANLLWPLWDHLTQAARIETPENAHE</sequence>
<organism evidence="1 2">
    <name type="scientific">Bradyrhizobium septentrionale</name>
    <dbReference type="NCBI Taxonomy" id="1404411"/>
    <lineage>
        <taxon>Bacteria</taxon>
        <taxon>Pseudomonadati</taxon>
        <taxon>Pseudomonadota</taxon>
        <taxon>Alphaproteobacteria</taxon>
        <taxon>Hyphomicrobiales</taxon>
        <taxon>Nitrobacteraceae</taxon>
        <taxon>Bradyrhizobium</taxon>
    </lineage>
</organism>
<protein>
    <recommendedName>
        <fullName evidence="3">Zorya protein ZorC EH domain-containing protein</fullName>
    </recommendedName>
</protein>
<evidence type="ECO:0000313" key="2">
    <source>
        <dbReference type="Proteomes" id="UP001432046"/>
    </source>
</evidence>
<name>A0ABZ2NQ77_9BRAD</name>
<accession>A0ABZ2NQ77</accession>